<dbReference type="AlphaFoldDB" id="A0A1V3IM07"/>
<dbReference type="EMBL" id="MLHK01000081">
    <property type="protein sequence ID" value="OOF43041.1"/>
    <property type="molecule type" value="Genomic_DNA"/>
</dbReference>
<organism evidence="1 3">
    <name type="scientific">Rodentibacter trehalosifermentans</name>
    <dbReference type="NCBI Taxonomy" id="1908263"/>
    <lineage>
        <taxon>Bacteria</taxon>
        <taxon>Pseudomonadati</taxon>
        <taxon>Pseudomonadota</taxon>
        <taxon>Gammaproteobacteria</taxon>
        <taxon>Pasteurellales</taxon>
        <taxon>Pasteurellaceae</taxon>
        <taxon>Rodentibacter</taxon>
    </lineage>
</organism>
<comment type="caution">
    <text evidence="1">The sequence shown here is derived from an EMBL/GenBank/DDBJ whole genome shotgun (WGS) entry which is preliminary data.</text>
</comment>
<dbReference type="EMBL" id="MLHL01000017">
    <property type="protein sequence ID" value="OOF49282.1"/>
    <property type="molecule type" value="Genomic_DNA"/>
</dbReference>
<proteinExistence type="predicted"/>
<dbReference type="RefSeq" id="WP_077474740.1">
    <property type="nucleotide sequence ID" value="NZ_MLHK01000081.1"/>
</dbReference>
<evidence type="ECO:0000313" key="2">
    <source>
        <dbReference type="EMBL" id="OOF49282.1"/>
    </source>
</evidence>
<sequence>MKSKQHGYISGRDVAKRISENKPIIAMDEKDVRNFQALRKVGIGFTGEYLRKAPSAFAMDDVNGGVFTANAGTPVQFLQAWLPGFVRAAFAPRKIDELIGIATIGEWHDEEVVQGVLETMGDAVPYGDTSNVPFSSYNAGFERRTVVRFEKGIKVGRLEEARAAAMRLDSAAEKRTAAELALEIQRNNVGFLGYNDAGVRTYGFLNDPALPAYATVATGQSGATTWNKKTFLEITADIRQAFAQLQTQSQGVVDAEQSQTCLALPTDCSTFLSVTSDFGISVRDWLNKTYPKCRVAIAPNLNKANGGANVFYLYAETVDDGATDDSRTWVQVVPAKFIALGVEQKAKGIVEDYTNATAGVMCKRPYAVYRATGI</sequence>
<dbReference type="Proteomes" id="UP000188728">
    <property type="component" value="Unassembled WGS sequence"/>
</dbReference>
<evidence type="ECO:0000313" key="3">
    <source>
        <dbReference type="Proteomes" id="UP000188728"/>
    </source>
</evidence>
<gene>
    <name evidence="1" type="ORF">BKK51_12220</name>
    <name evidence="2" type="ORF">BKK52_04030</name>
</gene>
<accession>A0A1V3IM07</accession>
<dbReference type="OrthoDB" id="6439710at2"/>
<reference evidence="3 4" key="1">
    <citation type="submission" date="2016-10" db="EMBL/GenBank/DDBJ databases">
        <title>Rodentibacter gen. nov. and new species.</title>
        <authorList>
            <person name="Christensen H."/>
        </authorList>
    </citation>
    <scope>NUCLEOTIDE SEQUENCE [LARGE SCALE GENOMIC DNA]</scope>
    <source>
        <strain evidence="1 3">H1983213011</strain>
        <strain evidence="2 4">H1987082031</strain>
    </source>
</reference>
<keyword evidence="4" id="KW-1185">Reference proteome</keyword>
<evidence type="ECO:0000313" key="4">
    <source>
        <dbReference type="Proteomes" id="UP000189161"/>
    </source>
</evidence>
<dbReference type="InterPro" id="IPR020049">
    <property type="entry name" value="Major_capsid-like"/>
</dbReference>
<name>A0A1V3IM07_9PAST</name>
<dbReference type="Proteomes" id="UP000189161">
    <property type="component" value="Unassembled WGS sequence"/>
</dbReference>
<accession>A0A1V3J3B1</accession>
<protein>
    <recommendedName>
        <fullName evidence="5">DUF2184 domain-containing protein</fullName>
    </recommendedName>
</protein>
<evidence type="ECO:0000313" key="1">
    <source>
        <dbReference type="EMBL" id="OOF43041.1"/>
    </source>
</evidence>
<evidence type="ECO:0008006" key="5">
    <source>
        <dbReference type="Google" id="ProtNLM"/>
    </source>
</evidence>
<dbReference type="Pfam" id="PF09950">
    <property type="entry name" value="Major_capside"/>
    <property type="match status" value="1"/>
</dbReference>